<organism evidence="2 3">
    <name type="scientific">Paramecium bursaria Chlorella virus NY2A</name>
    <name type="common">PBCV-NY2A</name>
    <dbReference type="NCBI Taxonomy" id="46021"/>
    <lineage>
        <taxon>Viruses</taxon>
        <taxon>Varidnaviria</taxon>
        <taxon>Bamfordvirae</taxon>
        <taxon>Nucleocytoviricota</taxon>
        <taxon>Megaviricetes</taxon>
        <taxon>Algavirales</taxon>
        <taxon>Phycodnaviridae</taxon>
        <taxon>Chlorovirus</taxon>
        <taxon>Chlorovirus americanus</taxon>
    </lineage>
</organism>
<feature type="transmembrane region" description="Helical" evidence="1">
    <location>
        <begin position="16"/>
        <end position="37"/>
    </location>
</feature>
<dbReference type="EMBL" id="DQ491002">
    <property type="protein sequence ID" value="ABT14463.1"/>
    <property type="molecule type" value="Genomic_DNA"/>
</dbReference>
<keyword evidence="3" id="KW-1185">Reference proteome</keyword>
<name>A7IVT9_PBCVN</name>
<proteinExistence type="predicted"/>
<gene>
    <name evidence="2" type="primary">b064L</name>
    <name evidence="2" type="ORF">NY2A_b064L</name>
</gene>
<evidence type="ECO:0000313" key="3">
    <source>
        <dbReference type="Proteomes" id="UP000202419"/>
    </source>
</evidence>
<organismHost>
    <name type="scientific">Chlorella</name>
    <dbReference type="NCBI Taxonomy" id="3071"/>
</organismHost>
<reference evidence="2 3" key="1">
    <citation type="journal article" date="2007" name="Virology">
        <title>Sequence and annotation of the 369-kb NY-2A and the 345-kb AR158 viruses that infect Chlorella NC64A.</title>
        <authorList>
            <person name="Fitzgerald L.A."/>
            <person name="Graves M.V."/>
            <person name="Li X."/>
            <person name="Feldblyum T."/>
            <person name="Nierman W.C."/>
            <person name="Van Etten J.L."/>
        </authorList>
    </citation>
    <scope>NUCLEOTIDE SEQUENCE [LARGE SCALE GENOMIC DNA]</scope>
    <source>
        <strain evidence="2 3">NY-2A</strain>
    </source>
</reference>
<sequence>MIHHLSAYSDIHPSNTIVLTSIHVLLVLMTSLSHPLLYSCSTPRHGSCRDHRLSSTLLRRYHHMSYTKILSFFLEPIL</sequence>
<evidence type="ECO:0000313" key="2">
    <source>
        <dbReference type="EMBL" id="ABT14463.1"/>
    </source>
</evidence>
<protein>
    <submittedName>
        <fullName evidence="2">Uncharacterized protein b064L</fullName>
    </submittedName>
</protein>
<keyword evidence="1" id="KW-0812">Transmembrane</keyword>
<dbReference type="KEGG" id="vg:5659217"/>
<accession>A7IVT9</accession>
<dbReference type="GeneID" id="5659217"/>
<keyword evidence="1" id="KW-0472">Membrane</keyword>
<dbReference type="RefSeq" id="YP_001497260.1">
    <property type="nucleotide sequence ID" value="NC_009898.1"/>
</dbReference>
<keyword evidence="1" id="KW-1133">Transmembrane helix</keyword>
<dbReference type="Proteomes" id="UP000202419">
    <property type="component" value="Segment"/>
</dbReference>
<evidence type="ECO:0000256" key="1">
    <source>
        <dbReference type="SAM" id="Phobius"/>
    </source>
</evidence>